<dbReference type="InterPro" id="IPR011333">
    <property type="entry name" value="SKP1/BTB/POZ_sf"/>
</dbReference>
<dbReference type="Proteomes" id="UP000824120">
    <property type="component" value="Chromosome 6"/>
</dbReference>
<protein>
    <recommendedName>
        <fullName evidence="2">SKP1 component POZ domain-containing protein</fullName>
    </recommendedName>
</protein>
<comment type="pathway">
    <text evidence="1">Protein modification; protein ubiquitination.</text>
</comment>
<dbReference type="GO" id="GO:0006511">
    <property type="term" value="P:ubiquitin-dependent protein catabolic process"/>
    <property type="evidence" value="ECO:0007669"/>
    <property type="project" value="InterPro"/>
</dbReference>
<dbReference type="PANTHER" id="PTHR11165">
    <property type="entry name" value="SKP1"/>
    <property type="match status" value="1"/>
</dbReference>
<dbReference type="Gene3D" id="3.30.710.10">
    <property type="entry name" value="Potassium Channel Kv1.1, Chain A"/>
    <property type="match status" value="1"/>
</dbReference>
<dbReference type="InterPro" id="IPR016073">
    <property type="entry name" value="Skp1_comp_POZ"/>
</dbReference>
<accession>A0A9J5YI24</accession>
<dbReference type="Pfam" id="PF03931">
    <property type="entry name" value="Skp1_POZ"/>
    <property type="match status" value="1"/>
</dbReference>
<sequence length="121" mass="13756">MIENDYDNTIIPLPKVNRKILAKVIESQRHLEVPKAEDKTTKEDLKTFDAEFVKFDESTLFNLMLGYSLVGLGLMVGEWVENHLVIELLGTSTNSTRYMSSPTSTRFRNLQMALAVFDDLG</sequence>
<reference evidence="3 4" key="1">
    <citation type="submission" date="2020-09" db="EMBL/GenBank/DDBJ databases">
        <title>De no assembly of potato wild relative species, Solanum commersonii.</title>
        <authorList>
            <person name="Cho K."/>
        </authorList>
    </citation>
    <scope>NUCLEOTIDE SEQUENCE [LARGE SCALE GENOMIC DNA]</scope>
    <source>
        <strain evidence="3">LZ3.2</strain>
        <tissue evidence="3">Leaf</tissue>
    </source>
</reference>
<evidence type="ECO:0000259" key="2">
    <source>
        <dbReference type="Pfam" id="PF03931"/>
    </source>
</evidence>
<evidence type="ECO:0000256" key="1">
    <source>
        <dbReference type="ARBA" id="ARBA00004906"/>
    </source>
</evidence>
<dbReference type="AlphaFoldDB" id="A0A9J5YI24"/>
<name>A0A9J5YI24_SOLCO</name>
<gene>
    <name evidence="3" type="ORF">H5410_031071</name>
</gene>
<organism evidence="3 4">
    <name type="scientific">Solanum commersonii</name>
    <name type="common">Commerson's wild potato</name>
    <name type="synonym">Commerson's nightshade</name>
    <dbReference type="NCBI Taxonomy" id="4109"/>
    <lineage>
        <taxon>Eukaryota</taxon>
        <taxon>Viridiplantae</taxon>
        <taxon>Streptophyta</taxon>
        <taxon>Embryophyta</taxon>
        <taxon>Tracheophyta</taxon>
        <taxon>Spermatophyta</taxon>
        <taxon>Magnoliopsida</taxon>
        <taxon>eudicotyledons</taxon>
        <taxon>Gunneridae</taxon>
        <taxon>Pentapetalae</taxon>
        <taxon>asterids</taxon>
        <taxon>lamiids</taxon>
        <taxon>Solanales</taxon>
        <taxon>Solanaceae</taxon>
        <taxon>Solanoideae</taxon>
        <taxon>Solaneae</taxon>
        <taxon>Solanum</taxon>
    </lineage>
</organism>
<dbReference type="OrthoDB" id="1727991at2759"/>
<evidence type="ECO:0000313" key="4">
    <source>
        <dbReference type="Proteomes" id="UP000824120"/>
    </source>
</evidence>
<comment type="caution">
    <text evidence="3">The sequence shown here is derived from an EMBL/GenBank/DDBJ whole genome shotgun (WGS) entry which is preliminary data.</text>
</comment>
<evidence type="ECO:0000313" key="3">
    <source>
        <dbReference type="EMBL" id="KAG5599701.1"/>
    </source>
</evidence>
<proteinExistence type="predicted"/>
<dbReference type="EMBL" id="JACXVP010000006">
    <property type="protein sequence ID" value="KAG5599701.1"/>
    <property type="molecule type" value="Genomic_DNA"/>
</dbReference>
<dbReference type="InterPro" id="IPR016897">
    <property type="entry name" value="SKP1"/>
</dbReference>
<feature type="domain" description="SKP1 component POZ" evidence="2">
    <location>
        <begin position="1"/>
        <end position="26"/>
    </location>
</feature>
<keyword evidence="4" id="KW-1185">Reference proteome</keyword>